<sequence>MKIYYKISDWLETNWVTPSYAGGLLGMLSIFFFGAATNTMAGWLYVISGMSFALLGMGAVLPGRSLRQIQVRRHLIQPVTVNDYLTIALTIENSTNQPIALVQLKDEIPLVLGKSPQQAIEVIPGKEVYHWTYHLPTKRRGIYRWHHLQLRSAAPLGLFWCRRSRNAKATAIVYPTVLPLSNCPIIDELGQENSRQLNEDSRYLMASEGLTRTLRPYRFGDPSRLIHWRSSARYGELRVRELEVSKGGEEVIICLDSAANWQTDNFEAAVIAAASLYFYANRSLKNVQLWTAATGLVHGNRVVLQTLAGVKFGEEVVLGKPPNKSLLWLTQDPVSLSSLPSGSRWLLWLDESISPGTEAGKISHSSGLEISSTQPLEFQLQSQV</sequence>
<evidence type="ECO:0000256" key="1">
    <source>
        <dbReference type="SAM" id="Phobius"/>
    </source>
</evidence>
<feature type="transmembrane region" description="Helical" evidence="1">
    <location>
        <begin position="20"/>
        <end position="37"/>
    </location>
</feature>
<dbReference type="PANTHER" id="PTHR34351">
    <property type="entry name" value="SLR1927 PROTEIN-RELATED"/>
    <property type="match status" value="1"/>
</dbReference>
<accession>A0A3N6PJ88</accession>
<dbReference type="InterPro" id="IPR002881">
    <property type="entry name" value="DUF58"/>
</dbReference>
<reference evidence="3 4" key="1">
    <citation type="journal article" date="2018" name="ACS Chem. Biol.">
        <title>Ketoreductase domain dysfunction expands chemodiversity: malyngamide biosynthesis in the cyanobacterium Okeania hirsuta.</title>
        <authorList>
            <person name="Moss N.A."/>
            <person name="Leao T."/>
            <person name="Rankin M."/>
            <person name="McCullough T.M."/>
            <person name="Qu P."/>
            <person name="Korobeynikov A."/>
            <person name="Smith J.L."/>
            <person name="Gerwick L."/>
            <person name="Gerwick W.H."/>
        </authorList>
    </citation>
    <scope>NUCLEOTIDE SEQUENCE [LARGE SCALE GENOMIC DNA]</scope>
    <source>
        <strain evidence="3 4">PAB10Feb10-1</strain>
    </source>
</reference>
<dbReference type="EMBL" id="RCBY01000112">
    <property type="protein sequence ID" value="RQH37005.1"/>
    <property type="molecule type" value="Genomic_DNA"/>
</dbReference>
<dbReference type="Pfam" id="PF01882">
    <property type="entry name" value="DUF58"/>
    <property type="match status" value="1"/>
</dbReference>
<gene>
    <name evidence="3" type="ORF">D5R40_18725</name>
</gene>
<organism evidence="3 4">
    <name type="scientific">Okeania hirsuta</name>
    <dbReference type="NCBI Taxonomy" id="1458930"/>
    <lineage>
        <taxon>Bacteria</taxon>
        <taxon>Bacillati</taxon>
        <taxon>Cyanobacteriota</taxon>
        <taxon>Cyanophyceae</taxon>
        <taxon>Oscillatoriophycideae</taxon>
        <taxon>Oscillatoriales</taxon>
        <taxon>Microcoleaceae</taxon>
        <taxon>Okeania</taxon>
    </lineage>
</organism>
<dbReference type="Proteomes" id="UP000269154">
    <property type="component" value="Unassembled WGS sequence"/>
</dbReference>
<dbReference type="OrthoDB" id="9778037at2"/>
<dbReference type="AlphaFoldDB" id="A0A3N6PJ88"/>
<evidence type="ECO:0000313" key="3">
    <source>
        <dbReference type="EMBL" id="RQH37005.1"/>
    </source>
</evidence>
<protein>
    <submittedName>
        <fullName evidence="3">DUF58 domain-containing protein</fullName>
    </submittedName>
</protein>
<keyword evidence="1" id="KW-0472">Membrane</keyword>
<name>A0A3N6PJ88_9CYAN</name>
<keyword evidence="4" id="KW-1185">Reference proteome</keyword>
<evidence type="ECO:0000313" key="4">
    <source>
        <dbReference type="Proteomes" id="UP000269154"/>
    </source>
</evidence>
<proteinExistence type="predicted"/>
<feature type="transmembrane region" description="Helical" evidence="1">
    <location>
        <begin position="43"/>
        <end position="63"/>
    </location>
</feature>
<keyword evidence="1" id="KW-1133">Transmembrane helix</keyword>
<dbReference type="RefSeq" id="WP_124142681.1">
    <property type="nucleotide sequence ID" value="NZ_CAWOKI010000223.1"/>
</dbReference>
<feature type="domain" description="DUF58" evidence="2">
    <location>
        <begin position="214"/>
        <end position="292"/>
    </location>
</feature>
<keyword evidence="1" id="KW-0812">Transmembrane</keyword>
<comment type="caution">
    <text evidence="3">The sequence shown here is derived from an EMBL/GenBank/DDBJ whole genome shotgun (WGS) entry which is preliminary data.</text>
</comment>
<evidence type="ECO:0000259" key="2">
    <source>
        <dbReference type="Pfam" id="PF01882"/>
    </source>
</evidence>
<dbReference type="PANTHER" id="PTHR34351:SF1">
    <property type="entry name" value="SLR1927 PROTEIN"/>
    <property type="match status" value="1"/>
</dbReference>